<comment type="similarity">
    <text evidence="1">Belongs to the NAD(P)H dehydrogenase (quinone) family.</text>
</comment>
<evidence type="ECO:0000256" key="1">
    <source>
        <dbReference type="ARBA" id="ARBA00006252"/>
    </source>
</evidence>
<dbReference type="Pfam" id="PF02525">
    <property type="entry name" value="Flavodoxin_2"/>
    <property type="match status" value="1"/>
</dbReference>
<reference evidence="4" key="1">
    <citation type="submission" date="2023-08" db="EMBL/GenBank/DDBJ databases">
        <title>Complete genome sequence of Shewanella oncorhynchi Z-P2, a siderophore putrebactin-producing bacterium.</title>
        <authorList>
            <person name="Zhang Y."/>
        </authorList>
    </citation>
    <scope>NUCLEOTIDE SEQUENCE</scope>
    <source>
        <strain evidence="4">Z-P2</strain>
    </source>
</reference>
<dbReference type="InterPro" id="IPR051545">
    <property type="entry name" value="NAD(P)H_dehydrogenase_qn"/>
</dbReference>
<evidence type="ECO:0000256" key="2">
    <source>
        <dbReference type="ARBA" id="ARBA00023002"/>
    </source>
</evidence>
<evidence type="ECO:0000313" key="4">
    <source>
        <dbReference type="EMBL" id="WMB73140.1"/>
    </source>
</evidence>
<gene>
    <name evidence="4" type="ORF">RA178_00445</name>
</gene>
<proteinExistence type="inferred from homology"/>
<dbReference type="GeneID" id="301337608"/>
<dbReference type="GO" id="GO:0005829">
    <property type="term" value="C:cytosol"/>
    <property type="evidence" value="ECO:0007669"/>
    <property type="project" value="TreeGrafter"/>
</dbReference>
<sequence>MAKKILVICGNPKAQSFCEHLAETYAQAAADKHSVRIVKLAELNFDPNLSYGYRQPQPLEADLQTFQANIQWAEHVVIVTPIWWGGIPAKFKGLIDRTFLSGFAFQYEKGKLIPAKLLRHKTSRIIMTMDTPPWYYKWFQGAPALKQLDTATLVFSGFKRAKSNMLGPVMSAKEPQLQQWRALVQRLGNLGL</sequence>
<dbReference type="Proteomes" id="UP001236800">
    <property type="component" value="Chromosome"/>
</dbReference>
<dbReference type="AlphaFoldDB" id="A0AA50KD44"/>
<dbReference type="Gene3D" id="3.40.50.360">
    <property type="match status" value="1"/>
</dbReference>
<dbReference type="KEGG" id="sog:RA178_00445"/>
<feature type="domain" description="Flavodoxin-like fold" evidence="3">
    <location>
        <begin position="3"/>
        <end position="181"/>
    </location>
</feature>
<dbReference type="InterPro" id="IPR003680">
    <property type="entry name" value="Flavodoxin_fold"/>
</dbReference>
<dbReference type="GO" id="GO:0003955">
    <property type="term" value="F:NAD(P)H dehydrogenase (quinone) activity"/>
    <property type="evidence" value="ECO:0007669"/>
    <property type="project" value="TreeGrafter"/>
</dbReference>
<dbReference type="SUPFAM" id="SSF52218">
    <property type="entry name" value="Flavoproteins"/>
    <property type="match status" value="1"/>
</dbReference>
<dbReference type="PANTHER" id="PTHR10204:SF34">
    <property type="entry name" value="NAD(P)H DEHYDROGENASE [QUINONE] 1 ISOFORM 1"/>
    <property type="match status" value="1"/>
</dbReference>
<organism evidence="4">
    <name type="scientific">Shewanella oncorhynchi</name>
    <dbReference type="NCBI Taxonomy" id="2726434"/>
    <lineage>
        <taxon>Bacteria</taxon>
        <taxon>Pseudomonadati</taxon>
        <taxon>Pseudomonadota</taxon>
        <taxon>Gammaproteobacteria</taxon>
        <taxon>Alteromonadales</taxon>
        <taxon>Shewanellaceae</taxon>
        <taxon>Shewanella</taxon>
    </lineage>
</organism>
<accession>A0AA50KD44</accession>
<protein>
    <submittedName>
        <fullName evidence="4">NAD(P)H-dependent oxidoreductase</fullName>
    </submittedName>
</protein>
<name>A0AA50KD44_9GAMM</name>
<dbReference type="InterPro" id="IPR029039">
    <property type="entry name" value="Flavoprotein-like_sf"/>
</dbReference>
<evidence type="ECO:0000259" key="3">
    <source>
        <dbReference type="Pfam" id="PF02525"/>
    </source>
</evidence>
<dbReference type="RefSeq" id="WP_263202565.1">
    <property type="nucleotide sequence ID" value="NZ_CP132914.1"/>
</dbReference>
<dbReference type="PANTHER" id="PTHR10204">
    <property type="entry name" value="NAD P H OXIDOREDUCTASE-RELATED"/>
    <property type="match status" value="1"/>
</dbReference>
<keyword evidence="2" id="KW-0560">Oxidoreductase</keyword>
<dbReference type="EMBL" id="CP132914">
    <property type="protein sequence ID" value="WMB73140.1"/>
    <property type="molecule type" value="Genomic_DNA"/>
</dbReference>